<dbReference type="OrthoDB" id="2865258at2759"/>
<dbReference type="InterPro" id="IPR010033">
    <property type="entry name" value="HAD_SF_ppase_IIIC"/>
</dbReference>
<sequence>MTMFSQFQLHKSYSHFGFSLGPMNCKQTKAVNILEVMTIHFYDPLFWLQKEREIYWGMLAGSVIYLNFRHFWNLPRIMQSHAVQQIEDWKKPGLIVFDLDFTLWPFRVDKNTRSPFNISKKGNVIDTRGQVFKPFPEVPQLLLALRNNGYSLAVASRIEDISGAYQLLQLFGIMQHFKYKEIYPGTKTVHFNQLHAKTGVEFNHMLFFDDDKRNVRDVSRLGVMVFQVPQDGMTFHVLNTGLLNFASACICHQ</sequence>
<dbReference type="GO" id="GO:0003993">
    <property type="term" value="F:acid phosphatase activity"/>
    <property type="evidence" value="ECO:0007669"/>
    <property type="project" value="TreeGrafter"/>
</dbReference>
<evidence type="ECO:0000313" key="1">
    <source>
        <dbReference type="EMBL" id="GFG33293.1"/>
    </source>
</evidence>
<dbReference type="NCBIfam" id="TIGR01685">
    <property type="entry name" value="MDP-1"/>
    <property type="match status" value="1"/>
</dbReference>
<dbReference type="InParanoid" id="A0A6L2PL49"/>
<dbReference type="SFLD" id="SFLDS00003">
    <property type="entry name" value="Haloacid_Dehalogenase"/>
    <property type="match status" value="1"/>
</dbReference>
<dbReference type="InterPro" id="IPR010036">
    <property type="entry name" value="MDP_1_eu_arc"/>
</dbReference>
<dbReference type="PANTHER" id="PTHR17901">
    <property type="entry name" value="MAGNESIUM-DEPENDENT PHOSPHATASE 1 MDP1"/>
    <property type="match status" value="1"/>
</dbReference>
<accession>A0A6L2PL49</accession>
<reference evidence="2" key="1">
    <citation type="submission" date="2020-01" db="EMBL/GenBank/DDBJ databases">
        <title>Draft genome sequence of the Termite Coptotermes fromosanus.</title>
        <authorList>
            <person name="Itakura S."/>
            <person name="Yosikawa Y."/>
            <person name="Umezawa K."/>
        </authorList>
    </citation>
    <scope>NUCLEOTIDE SEQUENCE [LARGE SCALE GENOMIC DNA]</scope>
</reference>
<name>A0A6L2PL49_COPFO</name>
<dbReference type="NCBIfam" id="TIGR01681">
    <property type="entry name" value="HAD-SF-IIIC"/>
    <property type="match status" value="1"/>
</dbReference>
<dbReference type="SFLD" id="SFLDG01131">
    <property type="entry name" value="C1.5.2:_MDP_Like"/>
    <property type="match status" value="1"/>
</dbReference>
<dbReference type="PANTHER" id="PTHR17901:SF14">
    <property type="entry name" value="MAGNESIUM-DEPENDENT PHOSPHATASE 1"/>
    <property type="match status" value="1"/>
</dbReference>
<dbReference type="Pfam" id="PF12689">
    <property type="entry name" value="Acid_PPase"/>
    <property type="match status" value="1"/>
</dbReference>
<dbReference type="SFLD" id="SFLDG01129">
    <property type="entry name" value="C1.5:_HAD__Beta-PGM__Phosphata"/>
    <property type="match status" value="1"/>
</dbReference>
<evidence type="ECO:0008006" key="3">
    <source>
        <dbReference type="Google" id="ProtNLM"/>
    </source>
</evidence>
<keyword evidence="2" id="KW-1185">Reference proteome</keyword>
<comment type="caution">
    <text evidence="1">The sequence shown here is derived from an EMBL/GenBank/DDBJ whole genome shotgun (WGS) entry which is preliminary data.</text>
</comment>
<organism evidence="1 2">
    <name type="scientific">Coptotermes formosanus</name>
    <name type="common">Formosan subterranean termite</name>
    <dbReference type="NCBI Taxonomy" id="36987"/>
    <lineage>
        <taxon>Eukaryota</taxon>
        <taxon>Metazoa</taxon>
        <taxon>Ecdysozoa</taxon>
        <taxon>Arthropoda</taxon>
        <taxon>Hexapoda</taxon>
        <taxon>Insecta</taxon>
        <taxon>Pterygota</taxon>
        <taxon>Neoptera</taxon>
        <taxon>Polyneoptera</taxon>
        <taxon>Dictyoptera</taxon>
        <taxon>Blattodea</taxon>
        <taxon>Blattoidea</taxon>
        <taxon>Termitoidae</taxon>
        <taxon>Rhinotermitidae</taxon>
        <taxon>Coptotermes</taxon>
    </lineage>
</organism>
<dbReference type="InterPro" id="IPR023214">
    <property type="entry name" value="HAD_sf"/>
</dbReference>
<dbReference type="EMBL" id="BLKM01008356">
    <property type="protein sequence ID" value="GFG33293.1"/>
    <property type="molecule type" value="Genomic_DNA"/>
</dbReference>
<evidence type="ECO:0000313" key="2">
    <source>
        <dbReference type="Proteomes" id="UP000502823"/>
    </source>
</evidence>
<gene>
    <name evidence="1" type="ORF">Cfor_09965</name>
</gene>
<protein>
    <recommendedName>
        <fullName evidence="3">Magnesium-dependent phosphatase 1</fullName>
    </recommendedName>
</protein>
<dbReference type="Gene3D" id="3.40.50.1000">
    <property type="entry name" value="HAD superfamily/HAD-like"/>
    <property type="match status" value="1"/>
</dbReference>
<dbReference type="Proteomes" id="UP000502823">
    <property type="component" value="Unassembled WGS sequence"/>
</dbReference>
<dbReference type="InterPro" id="IPR036412">
    <property type="entry name" value="HAD-like_sf"/>
</dbReference>
<proteinExistence type="predicted"/>
<dbReference type="AlphaFoldDB" id="A0A6L2PL49"/>
<dbReference type="SUPFAM" id="SSF56784">
    <property type="entry name" value="HAD-like"/>
    <property type="match status" value="1"/>
</dbReference>